<reference evidence="2" key="1">
    <citation type="submission" date="2020-04" db="EMBL/GenBank/DDBJ databases">
        <authorList>
            <person name="Ma Z."/>
            <person name="Zeng Z."/>
        </authorList>
    </citation>
    <scope>NUCLEOTIDE SEQUENCE</scope>
    <source>
        <strain evidence="2">GZB8C57M</strain>
        <plasmid evidence="2">p8C57-NDM</plasmid>
    </source>
</reference>
<geneLocation type="plasmid" evidence="2">
    <name>p8C57-NDM</name>
</geneLocation>
<feature type="region of interest" description="Disordered" evidence="1">
    <location>
        <begin position="20"/>
        <end position="60"/>
    </location>
</feature>
<feature type="compositionally biased region" description="Basic residues" evidence="1">
    <location>
        <begin position="46"/>
        <end position="60"/>
    </location>
</feature>
<accession>A0A7D5L024</accession>
<dbReference type="EMBL" id="MT407546">
    <property type="protein sequence ID" value="QLG03967.1"/>
    <property type="molecule type" value="Genomic_DNA"/>
</dbReference>
<proteinExistence type="predicted"/>
<evidence type="ECO:0000313" key="2">
    <source>
        <dbReference type="EMBL" id="QLG03967.1"/>
    </source>
</evidence>
<sequence length="137" mass="15011">MQTCRLGHPEAVFFRLARASPHPTMPRRPGRARRAAASPLPTMAPGRRRWPPTSSSHRHIRRCAPASTIARSDDGGRPALDLASPFLAMRSTERPFRPANNDPAKINRMTAFLAGGSMTGHFAYAQRSPQVCAGRSQ</sequence>
<dbReference type="AlphaFoldDB" id="A0A7D5L024"/>
<name>A0A7D5L024_ECOLX</name>
<evidence type="ECO:0000256" key="1">
    <source>
        <dbReference type="SAM" id="MobiDB-lite"/>
    </source>
</evidence>
<organism evidence="2">
    <name type="scientific">Escherichia coli</name>
    <dbReference type="NCBI Taxonomy" id="562"/>
    <lineage>
        <taxon>Bacteria</taxon>
        <taxon>Pseudomonadati</taxon>
        <taxon>Pseudomonadota</taxon>
        <taxon>Gammaproteobacteria</taxon>
        <taxon>Enterobacterales</taxon>
        <taxon>Enterobacteriaceae</taxon>
        <taxon>Escherichia</taxon>
    </lineage>
</organism>
<keyword evidence="2" id="KW-0614">Plasmid</keyword>
<protein>
    <submittedName>
        <fullName evidence="2">Uncharacterized protein</fullName>
    </submittedName>
</protein>